<dbReference type="EMBL" id="PVWG01000009">
    <property type="protein sequence ID" value="PSB19760.1"/>
    <property type="molecule type" value="Genomic_DNA"/>
</dbReference>
<dbReference type="AlphaFoldDB" id="A0A2T1DGX7"/>
<reference evidence="2 3" key="1">
    <citation type="submission" date="2018-02" db="EMBL/GenBank/DDBJ databases">
        <authorList>
            <person name="Cohen D.B."/>
            <person name="Kent A.D."/>
        </authorList>
    </citation>
    <scope>NUCLEOTIDE SEQUENCE [LARGE SCALE GENOMIC DNA]</scope>
    <source>
        <strain evidence="2 3">ULC007</strain>
    </source>
</reference>
<organism evidence="2 3">
    <name type="scientific">Phormidesmis priestleyi ULC007</name>
    <dbReference type="NCBI Taxonomy" id="1920490"/>
    <lineage>
        <taxon>Bacteria</taxon>
        <taxon>Bacillati</taxon>
        <taxon>Cyanobacteriota</taxon>
        <taxon>Cyanophyceae</taxon>
        <taxon>Leptolyngbyales</taxon>
        <taxon>Leptolyngbyaceae</taxon>
        <taxon>Phormidesmis</taxon>
    </lineage>
</organism>
<keyword evidence="3" id="KW-1185">Reference proteome</keyword>
<gene>
    <name evidence="2" type="ORF">C7B65_10765</name>
</gene>
<keyword evidence="1" id="KW-0812">Transmembrane</keyword>
<proteinExistence type="predicted"/>
<evidence type="ECO:0000313" key="3">
    <source>
        <dbReference type="Proteomes" id="UP000238634"/>
    </source>
</evidence>
<keyword evidence="1" id="KW-1133">Transmembrane helix</keyword>
<dbReference type="Proteomes" id="UP000238634">
    <property type="component" value="Unassembled WGS sequence"/>
</dbReference>
<reference evidence="2 3" key="2">
    <citation type="submission" date="2018-03" db="EMBL/GenBank/DDBJ databases">
        <title>The ancient ancestry and fast evolution of plastids.</title>
        <authorList>
            <person name="Moore K.R."/>
            <person name="Magnabosco C."/>
            <person name="Momper L."/>
            <person name="Gold D.A."/>
            <person name="Bosak T."/>
            <person name="Fournier G.P."/>
        </authorList>
    </citation>
    <scope>NUCLEOTIDE SEQUENCE [LARGE SCALE GENOMIC DNA]</scope>
    <source>
        <strain evidence="2 3">ULC007</strain>
    </source>
</reference>
<dbReference type="RefSeq" id="WP_073071581.1">
    <property type="nucleotide sequence ID" value="NZ_MPPI01000012.1"/>
</dbReference>
<dbReference type="OrthoDB" id="473580at2"/>
<name>A0A2T1DGX7_9CYAN</name>
<evidence type="ECO:0000313" key="2">
    <source>
        <dbReference type="EMBL" id="PSB19760.1"/>
    </source>
</evidence>
<comment type="caution">
    <text evidence="2">The sequence shown here is derived from an EMBL/GenBank/DDBJ whole genome shotgun (WGS) entry which is preliminary data.</text>
</comment>
<accession>A0A2T1DGX7</accession>
<protein>
    <submittedName>
        <fullName evidence="2">Uncharacterized protein</fullName>
    </submittedName>
</protein>
<feature type="transmembrane region" description="Helical" evidence="1">
    <location>
        <begin position="12"/>
        <end position="37"/>
    </location>
</feature>
<keyword evidence="1" id="KW-0472">Membrane</keyword>
<evidence type="ECO:0000256" key="1">
    <source>
        <dbReference type="SAM" id="Phobius"/>
    </source>
</evidence>
<sequence length="457" mass="50801">MKPFSISRAFFQIKWGTVGAIGLLSGAVALLICGAWLSVEFILDPRSVIWLNQYLPEGSKILVVGSDDLRTLTELQAALKKTGRTTGDPLLLETNLKAAKKSSDLLLPVLTRRESCDLDCDRVTELRVYRPILESHRRGKQDYLQLISQLPITGVDESFVLAPFAEAGGDDQGSTRALPLTTLQRFEDKAPSQGVWLNLSGQRSQGDHSVAYGEIVHYNPGQTHLSILLRWTSPIGEAPVWQKRAKGMLSTLVVNQSIGLEPRFEAYQVRARKFVPDPLQLLPVSLTEPALDNGAFVDALFLARNGLWSTALEFLRSVKNRRVGWSANAQAQMDLVERHAQVTKSQAEKPWANVSQQVLVNLVDGRWAKATQVLQASPNDRDEITSLLKSDSGRLWKRISALLRVNPTRQDVQTWGALILMAQQDKPRAIAWLKKQPQESPASRAQITKLLNQIDAL</sequence>